<evidence type="ECO:0000256" key="1">
    <source>
        <dbReference type="ARBA" id="ARBA00004370"/>
    </source>
</evidence>
<feature type="transmembrane region" description="Helical" evidence="7">
    <location>
        <begin position="204"/>
        <end position="226"/>
    </location>
</feature>
<accession>E1ZII8</accession>
<keyword evidence="4" id="KW-0029">Amino-acid transport</keyword>
<reference evidence="9 10" key="1">
    <citation type="journal article" date="2010" name="Plant Cell">
        <title>The Chlorella variabilis NC64A genome reveals adaptation to photosymbiosis, coevolution with viruses, and cryptic sex.</title>
        <authorList>
            <person name="Blanc G."/>
            <person name="Duncan G."/>
            <person name="Agarkova I."/>
            <person name="Borodovsky M."/>
            <person name="Gurnon J."/>
            <person name="Kuo A."/>
            <person name="Lindquist E."/>
            <person name="Lucas S."/>
            <person name="Pangilinan J."/>
            <person name="Polle J."/>
            <person name="Salamov A."/>
            <person name="Terry A."/>
            <person name="Yamada T."/>
            <person name="Dunigan D.D."/>
            <person name="Grigoriev I.V."/>
            <person name="Claverie J.M."/>
            <person name="Van Etten J.L."/>
        </authorList>
    </citation>
    <scope>NUCLEOTIDE SEQUENCE [LARGE SCALE GENOMIC DNA]</scope>
    <source>
        <strain evidence="9 10">NC64A</strain>
    </source>
</reference>
<evidence type="ECO:0000256" key="5">
    <source>
        <dbReference type="ARBA" id="ARBA00022989"/>
    </source>
</evidence>
<evidence type="ECO:0000256" key="2">
    <source>
        <dbReference type="ARBA" id="ARBA00022448"/>
    </source>
</evidence>
<keyword evidence="5 7" id="KW-1133">Transmembrane helix</keyword>
<dbReference type="GeneID" id="17353647"/>
<name>E1ZII8_CHLVA</name>
<comment type="subcellular location">
    <subcellularLocation>
        <location evidence="1">Membrane</location>
    </subcellularLocation>
</comment>
<evidence type="ECO:0000256" key="4">
    <source>
        <dbReference type="ARBA" id="ARBA00022970"/>
    </source>
</evidence>
<feature type="non-terminal residue" evidence="9">
    <location>
        <position position="1"/>
    </location>
</feature>
<dbReference type="Proteomes" id="UP000008141">
    <property type="component" value="Unassembled WGS sequence"/>
</dbReference>
<dbReference type="InterPro" id="IPR013057">
    <property type="entry name" value="AA_transpt_TM"/>
</dbReference>
<evidence type="ECO:0000313" key="10">
    <source>
        <dbReference type="Proteomes" id="UP000008141"/>
    </source>
</evidence>
<dbReference type="EMBL" id="GL433848">
    <property type="protein sequence ID" value="EFN54340.1"/>
    <property type="molecule type" value="Genomic_DNA"/>
</dbReference>
<keyword evidence="6 7" id="KW-0472">Membrane</keyword>
<evidence type="ECO:0000259" key="8">
    <source>
        <dbReference type="Pfam" id="PF01490"/>
    </source>
</evidence>
<dbReference type="GO" id="GO:0006865">
    <property type="term" value="P:amino acid transport"/>
    <property type="evidence" value="ECO:0007669"/>
    <property type="project" value="UniProtKB-KW"/>
</dbReference>
<dbReference type="InParanoid" id="E1ZII8"/>
<feature type="transmembrane region" description="Helical" evidence="7">
    <location>
        <begin position="25"/>
        <end position="46"/>
    </location>
</feature>
<keyword evidence="10" id="KW-1185">Reference proteome</keyword>
<dbReference type="RefSeq" id="XP_005846442.1">
    <property type="nucleotide sequence ID" value="XM_005846380.1"/>
</dbReference>
<dbReference type="OrthoDB" id="40134at2759"/>
<organism evidence="10">
    <name type="scientific">Chlorella variabilis</name>
    <name type="common">Green alga</name>
    <dbReference type="NCBI Taxonomy" id="554065"/>
    <lineage>
        <taxon>Eukaryota</taxon>
        <taxon>Viridiplantae</taxon>
        <taxon>Chlorophyta</taxon>
        <taxon>core chlorophytes</taxon>
        <taxon>Trebouxiophyceae</taxon>
        <taxon>Chlorellales</taxon>
        <taxon>Chlorellaceae</taxon>
        <taxon>Chlorella clade</taxon>
        <taxon>Chlorella</taxon>
    </lineage>
</organism>
<protein>
    <recommendedName>
        <fullName evidence="8">Amino acid transporter transmembrane domain-containing protein</fullName>
    </recommendedName>
</protein>
<keyword evidence="3 7" id="KW-0812">Transmembrane</keyword>
<dbReference type="KEGG" id="cvr:CHLNCDRAFT_24724"/>
<dbReference type="PANTHER" id="PTHR48017">
    <property type="entry name" value="OS05G0424000 PROTEIN-RELATED"/>
    <property type="match status" value="1"/>
</dbReference>
<gene>
    <name evidence="9" type="ORF">CHLNCDRAFT_24724</name>
</gene>
<proteinExistence type="predicted"/>
<dbReference type="Pfam" id="PF01490">
    <property type="entry name" value="Aa_trans"/>
    <property type="match status" value="1"/>
</dbReference>
<dbReference type="AlphaFoldDB" id="E1ZII8"/>
<dbReference type="eggNOG" id="KOG1303">
    <property type="taxonomic scope" value="Eukaryota"/>
</dbReference>
<sequence length="227" mass="23917">FSPVLLEITNTLKQPPKASTTMKTCINIGITTAYCFYISVASTGYASMGDAVPGEVLDGFTDAPPWVLIVANLAICVHMLSAFQVFAQPIFDSIESQIKAAGQQVSWRGHPTLPWGSAYGRHGAEPGGLSLPARLPACLPARPPAAPTRAPAPPSCLAPLTCSIISAGRAAMFHADTGAANEHVPLNDAGYFLPLWQRLVLRSAYVLIITLVAICMPFFTAVVGLVG</sequence>
<dbReference type="GO" id="GO:0016020">
    <property type="term" value="C:membrane"/>
    <property type="evidence" value="ECO:0007669"/>
    <property type="project" value="UniProtKB-SubCell"/>
</dbReference>
<feature type="transmembrane region" description="Helical" evidence="7">
    <location>
        <begin position="66"/>
        <end position="87"/>
    </location>
</feature>
<evidence type="ECO:0000256" key="3">
    <source>
        <dbReference type="ARBA" id="ARBA00022692"/>
    </source>
</evidence>
<evidence type="ECO:0000256" key="6">
    <source>
        <dbReference type="ARBA" id="ARBA00023136"/>
    </source>
</evidence>
<feature type="domain" description="Amino acid transporter transmembrane" evidence="8">
    <location>
        <begin position="2"/>
        <end position="227"/>
    </location>
</feature>
<evidence type="ECO:0000313" key="9">
    <source>
        <dbReference type="EMBL" id="EFN54340.1"/>
    </source>
</evidence>
<evidence type="ECO:0000256" key="7">
    <source>
        <dbReference type="SAM" id="Phobius"/>
    </source>
</evidence>
<dbReference type="STRING" id="554065.E1ZII8"/>
<keyword evidence="2" id="KW-0813">Transport</keyword>